<evidence type="ECO:0000256" key="1">
    <source>
        <dbReference type="SAM" id="MobiDB-lite"/>
    </source>
</evidence>
<sequence>MSKSSFRLNWEAERSLTFTLLTLIKSNPLYQHVFFSTSIEQVKDKYLVSQKICIEFFKDSVWMKDAERRGLVIKTEAGEWKATKKWGSNVANPITSRVLHLRKRFNDGWYKTKRGILHNNTKIEDIPDRRKRVLFGKQHPYYFILRELCQGQQPQAGLPVMTPVEEPPDPPTRRRKRSPSTISSDSSDSEGNVPLAAHAASPLAKRFRESHSDIEFIRKTVTPLRALSISLPPKVPPQNETQVFRFGMRPNIAYSDDSNSDSDSEASSASDSSFICELNTRPQDRTPGISVTPPSPAPSDSPSVVALSCTSDQWEQPKIIRSPPDKEP</sequence>
<reference evidence="3" key="2">
    <citation type="submission" date="2013-12" db="EMBL/GenBank/DDBJ databases">
        <title>Evolution of pathogenesis and genome organization in the Tremellales.</title>
        <authorList>
            <person name="Cuomo C."/>
            <person name="Litvintseva A."/>
            <person name="Heitman J."/>
            <person name="Chen Y."/>
            <person name="Sun S."/>
            <person name="Springer D."/>
            <person name="Dromer F."/>
            <person name="Young S."/>
            <person name="Zeng Q."/>
            <person name="Chapman S."/>
            <person name="Gujja S."/>
            <person name="Saif S."/>
            <person name="Birren B."/>
        </authorList>
    </citation>
    <scope>NUCLEOTIDE SEQUENCE [LARGE SCALE GENOMIC DNA]</scope>
    <source>
        <strain evidence="3">CBS 10435</strain>
    </source>
</reference>
<proteinExistence type="predicted"/>
<protein>
    <submittedName>
        <fullName evidence="2">Uncharacterized protein</fullName>
    </submittedName>
</protein>
<dbReference type="AlphaFoldDB" id="A0A1B9IGE1"/>
<reference evidence="2 3" key="1">
    <citation type="submission" date="2013-07" db="EMBL/GenBank/DDBJ databases">
        <title>The Genome Sequence of Kwoniella mangroviensis CBS10435.</title>
        <authorList>
            <consortium name="The Broad Institute Genome Sequencing Platform"/>
            <person name="Cuomo C."/>
            <person name="Litvintseva A."/>
            <person name="Chen Y."/>
            <person name="Heitman J."/>
            <person name="Sun S."/>
            <person name="Springer D."/>
            <person name="Dromer F."/>
            <person name="Young S.K."/>
            <person name="Zeng Q."/>
            <person name="Gargeya S."/>
            <person name="Fitzgerald M."/>
            <person name="Abouelleil A."/>
            <person name="Alvarado L."/>
            <person name="Berlin A.M."/>
            <person name="Chapman S.B."/>
            <person name="Dewar J."/>
            <person name="Goldberg J."/>
            <person name="Griggs A."/>
            <person name="Gujja S."/>
            <person name="Hansen M."/>
            <person name="Howarth C."/>
            <person name="Imamovic A."/>
            <person name="Larimer J."/>
            <person name="McCowan C."/>
            <person name="Murphy C."/>
            <person name="Pearson M."/>
            <person name="Priest M."/>
            <person name="Roberts A."/>
            <person name="Saif S."/>
            <person name="Shea T."/>
            <person name="Sykes S."/>
            <person name="Wortman J."/>
            <person name="Nusbaum C."/>
            <person name="Birren B."/>
        </authorList>
    </citation>
    <scope>NUCLEOTIDE SEQUENCE [LARGE SCALE GENOMIC DNA]</scope>
    <source>
        <strain evidence="2 3">CBS 10435</strain>
    </source>
</reference>
<dbReference type="EMBL" id="KI669470">
    <property type="protein sequence ID" value="OCF54562.1"/>
    <property type="molecule type" value="Genomic_DNA"/>
</dbReference>
<evidence type="ECO:0000313" key="2">
    <source>
        <dbReference type="EMBL" id="OCF54562.1"/>
    </source>
</evidence>
<evidence type="ECO:0000313" key="3">
    <source>
        <dbReference type="Proteomes" id="UP000092583"/>
    </source>
</evidence>
<feature type="region of interest" description="Disordered" evidence="1">
    <location>
        <begin position="252"/>
        <end position="328"/>
    </location>
</feature>
<keyword evidence="3" id="KW-1185">Reference proteome</keyword>
<gene>
    <name evidence="2" type="ORF">L486_08113</name>
</gene>
<dbReference type="Proteomes" id="UP000092583">
    <property type="component" value="Unassembled WGS sequence"/>
</dbReference>
<feature type="region of interest" description="Disordered" evidence="1">
    <location>
        <begin position="155"/>
        <end position="193"/>
    </location>
</feature>
<dbReference type="STRING" id="1331196.A0A1B9IGE1"/>
<accession>A0A1B9IGE1</accession>
<organism evidence="2 3">
    <name type="scientific">Kwoniella mangroviensis CBS 10435</name>
    <dbReference type="NCBI Taxonomy" id="1331196"/>
    <lineage>
        <taxon>Eukaryota</taxon>
        <taxon>Fungi</taxon>
        <taxon>Dikarya</taxon>
        <taxon>Basidiomycota</taxon>
        <taxon>Agaricomycotina</taxon>
        <taxon>Tremellomycetes</taxon>
        <taxon>Tremellales</taxon>
        <taxon>Cryptococcaceae</taxon>
        <taxon>Kwoniella</taxon>
    </lineage>
</organism>
<name>A0A1B9IGE1_9TREE</name>
<dbReference type="OrthoDB" id="10547512at2759"/>